<dbReference type="Pfam" id="PF04727">
    <property type="entry name" value="ELMO_CED12"/>
    <property type="match status" value="1"/>
</dbReference>
<dbReference type="AlphaFoldDB" id="A0AB34IRD6"/>
<reference evidence="3 4" key="1">
    <citation type="journal article" date="2024" name="Science">
        <title>Giant polyketide synthase enzymes in the biosynthesis of giant marine polyether toxins.</title>
        <authorList>
            <person name="Fallon T.R."/>
            <person name="Shende V.V."/>
            <person name="Wierzbicki I.H."/>
            <person name="Pendleton A.L."/>
            <person name="Watervoot N.F."/>
            <person name="Auber R.P."/>
            <person name="Gonzalez D.J."/>
            <person name="Wisecaver J.H."/>
            <person name="Moore B.S."/>
        </authorList>
    </citation>
    <scope>NUCLEOTIDE SEQUENCE [LARGE SCALE GENOMIC DNA]</scope>
    <source>
        <strain evidence="3 4">12B1</strain>
    </source>
</reference>
<dbReference type="EMBL" id="JBGBPQ010000020">
    <property type="protein sequence ID" value="KAL1504009.1"/>
    <property type="molecule type" value="Genomic_DNA"/>
</dbReference>
<protein>
    <recommendedName>
        <fullName evidence="2">ELMO domain-containing protein</fullName>
    </recommendedName>
</protein>
<organism evidence="3 4">
    <name type="scientific">Prymnesium parvum</name>
    <name type="common">Toxic golden alga</name>
    <dbReference type="NCBI Taxonomy" id="97485"/>
    <lineage>
        <taxon>Eukaryota</taxon>
        <taxon>Haptista</taxon>
        <taxon>Haptophyta</taxon>
        <taxon>Prymnesiophyceae</taxon>
        <taxon>Prymnesiales</taxon>
        <taxon>Prymnesiaceae</taxon>
        <taxon>Prymnesium</taxon>
    </lineage>
</organism>
<proteinExistence type="predicted"/>
<dbReference type="InterPro" id="IPR006816">
    <property type="entry name" value="ELMO_dom"/>
</dbReference>
<keyword evidence="4" id="KW-1185">Reference proteome</keyword>
<dbReference type="Proteomes" id="UP001515480">
    <property type="component" value="Unassembled WGS sequence"/>
</dbReference>
<feature type="region of interest" description="Disordered" evidence="1">
    <location>
        <begin position="1"/>
        <end position="59"/>
    </location>
</feature>
<name>A0AB34IRD6_PRYPA</name>
<sequence length="329" mass="36299">MAARPALHAEAPRSALHAEPPRSRRHTEAPRSPLLTEATPPSTRSHAVQSPVEELDPLPDRAGRSFLLEDERSPQSVLRLDFGPSARADALLRQCALPFDKATHEPLLRQLWQSAFPALPFERVSSRWEELGFQSDDPVTDLRGVGLTGLMHLAHFCSTNGNLEIVRGSHSAFPLATASLNVTHILCAHLGLLASPAGGAGKVELCSKDVQHNFIRLHAATSTDGEPGVGPSFLDLMHEQLLRWLFDRWVELDSSTPPGPRLMQMPRLLCMLRDHLRGTLSAASTPWSVPALLVALRQDDLNNKTWLYLQRRAFRRSRVISNVSGCSVC</sequence>
<evidence type="ECO:0000313" key="4">
    <source>
        <dbReference type="Proteomes" id="UP001515480"/>
    </source>
</evidence>
<evidence type="ECO:0000256" key="1">
    <source>
        <dbReference type="SAM" id="MobiDB-lite"/>
    </source>
</evidence>
<comment type="caution">
    <text evidence="3">The sequence shown here is derived from an EMBL/GenBank/DDBJ whole genome shotgun (WGS) entry which is preliminary data.</text>
</comment>
<dbReference type="PANTHER" id="PTHR12771">
    <property type="entry name" value="ENGULFMENT AND CELL MOTILITY"/>
    <property type="match status" value="1"/>
</dbReference>
<accession>A0AB34IRD6</accession>
<feature type="compositionally biased region" description="Polar residues" evidence="1">
    <location>
        <begin position="39"/>
        <end position="48"/>
    </location>
</feature>
<gene>
    <name evidence="3" type="ORF">AB1Y20_010424</name>
</gene>
<dbReference type="InterPro" id="IPR050868">
    <property type="entry name" value="ELMO_domain-containing"/>
</dbReference>
<evidence type="ECO:0000313" key="3">
    <source>
        <dbReference type="EMBL" id="KAL1504009.1"/>
    </source>
</evidence>
<feature type="domain" description="ELMO" evidence="2">
    <location>
        <begin position="103"/>
        <end position="280"/>
    </location>
</feature>
<evidence type="ECO:0000259" key="2">
    <source>
        <dbReference type="PROSITE" id="PS51335"/>
    </source>
</evidence>
<feature type="compositionally biased region" description="Basic and acidic residues" evidence="1">
    <location>
        <begin position="19"/>
        <end position="29"/>
    </location>
</feature>
<dbReference type="PROSITE" id="PS51335">
    <property type="entry name" value="ELMO"/>
    <property type="match status" value="1"/>
</dbReference>